<dbReference type="GO" id="GO:0005886">
    <property type="term" value="C:plasma membrane"/>
    <property type="evidence" value="ECO:0007669"/>
    <property type="project" value="UniProtKB-SubCell"/>
</dbReference>
<dbReference type="Proteomes" id="UP000612329">
    <property type="component" value="Unassembled WGS sequence"/>
</dbReference>
<dbReference type="GO" id="GO:0015297">
    <property type="term" value="F:antiporter activity"/>
    <property type="evidence" value="ECO:0007669"/>
    <property type="project" value="InterPro"/>
</dbReference>
<evidence type="ECO:0000256" key="2">
    <source>
        <dbReference type="ARBA" id="ARBA00022475"/>
    </source>
</evidence>
<proteinExistence type="predicted"/>
<dbReference type="RefSeq" id="WP_188653888.1">
    <property type="nucleotide sequence ID" value="NZ_BMNR01000006.1"/>
</dbReference>
<comment type="caution">
    <text evidence="7">The sequence shown here is derived from an EMBL/GenBank/DDBJ whole genome shotgun (WGS) entry which is preliminary data.</text>
</comment>
<dbReference type="AlphaFoldDB" id="A0A8J3BLQ4"/>
<dbReference type="InterPro" id="IPR050833">
    <property type="entry name" value="Poly_Biosynth_Transport"/>
</dbReference>
<keyword evidence="8" id="KW-1185">Reference proteome</keyword>
<organism evidence="7 8">
    <name type="scientific">Yeosuana aromativorans</name>
    <dbReference type="NCBI Taxonomy" id="288019"/>
    <lineage>
        <taxon>Bacteria</taxon>
        <taxon>Pseudomonadati</taxon>
        <taxon>Bacteroidota</taxon>
        <taxon>Flavobacteriia</taxon>
        <taxon>Flavobacteriales</taxon>
        <taxon>Flavobacteriaceae</taxon>
        <taxon>Yeosuana</taxon>
    </lineage>
</organism>
<evidence type="ECO:0000256" key="5">
    <source>
        <dbReference type="ARBA" id="ARBA00023136"/>
    </source>
</evidence>
<dbReference type="EMBL" id="BMNR01000006">
    <property type="protein sequence ID" value="GGK30646.1"/>
    <property type="molecule type" value="Genomic_DNA"/>
</dbReference>
<feature type="transmembrane region" description="Helical" evidence="6">
    <location>
        <begin position="349"/>
        <end position="368"/>
    </location>
</feature>
<dbReference type="PANTHER" id="PTHR30250:SF11">
    <property type="entry name" value="O-ANTIGEN TRANSPORTER-RELATED"/>
    <property type="match status" value="1"/>
</dbReference>
<feature type="transmembrane region" description="Helical" evidence="6">
    <location>
        <begin position="86"/>
        <end position="108"/>
    </location>
</feature>
<feature type="transmembrane region" description="Helical" evidence="6">
    <location>
        <begin position="313"/>
        <end position="329"/>
    </location>
</feature>
<feature type="transmembrane region" description="Helical" evidence="6">
    <location>
        <begin position="230"/>
        <end position="249"/>
    </location>
</feature>
<dbReference type="GO" id="GO:0042910">
    <property type="term" value="F:xenobiotic transmembrane transporter activity"/>
    <property type="evidence" value="ECO:0007669"/>
    <property type="project" value="InterPro"/>
</dbReference>
<gene>
    <name evidence="7" type="ORF">GCM10007962_26250</name>
</gene>
<feature type="transmembrane region" description="Helical" evidence="6">
    <location>
        <begin position="12"/>
        <end position="35"/>
    </location>
</feature>
<dbReference type="InterPro" id="IPR002528">
    <property type="entry name" value="MATE_fam"/>
</dbReference>
<dbReference type="PANTHER" id="PTHR30250">
    <property type="entry name" value="PST FAMILY PREDICTED COLANIC ACID TRANSPORTER"/>
    <property type="match status" value="1"/>
</dbReference>
<evidence type="ECO:0000313" key="7">
    <source>
        <dbReference type="EMBL" id="GGK30646.1"/>
    </source>
</evidence>
<reference evidence="7" key="2">
    <citation type="submission" date="2020-09" db="EMBL/GenBank/DDBJ databases">
        <authorList>
            <person name="Sun Q."/>
            <person name="Ohkuma M."/>
        </authorList>
    </citation>
    <scope>NUCLEOTIDE SEQUENCE</scope>
    <source>
        <strain evidence="7">JCM 12862</strain>
    </source>
</reference>
<evidence type="ECO:0000256" key="6">
    <source>
        <dbReference type="SAM" id="Phobius"/>
    </source>
</evidence>
<comment type="subcellular location">
    <subcellularLocation>
        <location evidence="1">Cell membrane</location>
        <topology evidence="1">Multi-pass membrane protein</topology>
    </subcellularLocation>
</comment>
<feature type="transmembrane region" description="Helical" evidence="6">
    <location>
        <begin position="41"/>
        <end position="65"/>
    </location>
</feature>
<evidence type="ECO:0000313" key="8">
    <source>
        <dbReference type="Proteomes" id="UP000612329"/>
    </source>
</evidence>
<keyword evidence="2" id="KW-1003">Cell membrane</keyword>
<feature type="transmembrane region" description="Helical" evidence="6">
    <location>
        <begin position="158"/>
        <end position="180"/>
    </location>
</feature>
<keyword evidence="5 6" id="KW-0472">Membrane</keyword>
<feature type="transmembrane region" description="Helical" evidence="6">
    <location>
        <begin position="380"/>
        <end position="400"/>
    </location>
</feature>
<name>A0A8J3BLQ4_9FLAO</name>
<dbReference type="Pfam" id="PF01554">
    <property type="entry name" value="MatE"/>
    <property type="match status" value="1"/>
</dbReference>
<keyword evidence="3 6" id="KW-0812">Transmembrane</keyword>
<protein>
    <submittedName>
        <fullName evidence="7">O-antigen export protein</fullName>
    </submittedName>
</protein>
<feature type="transmembrane region" description="Helical" evidence="6">
    <location>
        <begin position="269"/>
        <end position="292"/>
    </location>
</feature>
<evidence type="ECO:0000256" key="4">
    <source>
        <dbReference type="ARBA" id="ARBA00022989"/>
    </source>
</evidence>
<accession>A0A8J3BLQ4</accession>
<keyword evidence="4 6" id="KW-1133">Transmembrane helix</keyword>
<evidence type="ECO:0000256" key="1">
    <source>
        <dbReference type="ARBA" id="ARBA00004651"/>
    </source>
</evidence>
<feature type="transmembrane region" description="Helical" evidence="6">
    <location>
        <begin position="186"/>
        <end position="209"/>
    </location>
</feature>
<feature type="transmembrane region" description="Helical" evidence="6">
    <location>
        <begin position="128"/>
        <end position="146"/>
    </location>
</feature>
<sequence>MNRNIIQKKNILLGLTFKSLGMILNFLLIPFLITFLGKIEYGVWITVFSVTNWIFTFDIGIGHGLRNKLTEAISLNDIIKANKIVCTSYVLISLFAGIILIIGVVLILSLDFQTILNYSRKSNEYLQLFIFFSLLFTVLNFVLSLYKKLYLAIHESFVIELVNTSFLLFYLLFVFIFIKFNIFKSLIGLIIIYGTVNMIFALLATMIFFKIKKKIVLSFKFFDSKEGKSLFNLGGKFFVINISLLIILSTDNVIVSNILGPGYVTDYSIVQKLFQFIIVGFSVILASSWSLYSDALVRKDYNWIRRNIRKMNLLFIGIVFIGFLLYFFIDPILDTWIGKEVIILPKGLVFYNMIYCLIFCFSNIYMYFINATGQIKVQMYLYLFGALVNIPLSIYLVNLLETSTGVILSTIISTLPVLLGMPIQAKLILRNFEANNII</sequence>
<feature type="transmembrane region" description="Helical" evidence="6">
    <location>
        <begin position="406"/>
        <end position="429"/>
    </location>
</feature>
<evidence type="ECO:0000256" key="3">
    <source>
        <dbReference type="ARBA" id="ARBA00022692"/>
    </source>
</evidence>
<reference evidence="7" key="1">
    <citation type="journal article" date="2014" name="Int. J. Syst. Evol. Microbiol.">
        <title>Complete genome sequence of Corynebacterium casei LMG S-19264T (=DSM 44701T), isolated from a smear-ripened cheese.</title>
        <authorList>
            <consortium name="US DOE Joint Genome Institute (JGI-PGF)"/>
            <person name="Walter F."/>
            <person name="Albersmeier A."/>
            <person name="Kalinowski J."/>
            <person name="Ruckert C."/>
        </authorList>
    </citation>
    <scope>NUCLEOTIDE SEQUENCE</scope>
    <source>
        <strain evidence="7">JCM 12862</strain>
    </source>
</reference>